<evidence type="ECO:0000259" key="4">
    <source>
        <dbReference type="Pfam" id="PF00205"/>
    </source>
</evidence>
<dbReference type="RefSeq" id="WP_169486031.1">
    <property type="nucleotide sequence ID" value="NZ_JABBGJ010000013.1"/>
</dbReference>
<dbReference type="Pfam" id="PF02776">
    <property type="entry name" value="TPP_enzyme_N"/>
    <property type="match status" value="1"/>
</dbReference>
<dbReference type="PANTHER" id="PTHR18968">
    <property type="entry name" value="THIAMINE PYROPHOSPHATE ENZYMES"/>
    <property type="match status" value="1"/>
</dbReference>
<sequence>MTINGGEIIAKGLRAHGVQYVAGVPGAGIRPLMGELLKPGVGIPFIRVVREPSAVHMADGYFRACGRVMAAVLPAHSGIAKAVAALATCVSDSIGAVVITGGESADGSYTVPGLVASRAASPVSENGAAWSKQRLSASECAELPGLLRLAFEAASGGRPGPVHLEVPLNVQRESTEAASESQSFRSTVERLKGDGESIAQALRMLSNAERPLIVAGGGVISADATLDLLSLAEKLSAPIVTAGNGYGVIPAEHPLDGGVVGQTGSTCANALLERADVVLVIGCRLSDLPDVHKRSGHAAKSPFARMIQIDIEQSEIGMRHAVEVGIVADAKSALVDLKEAMPLKVRRAVQVRRLDFLEQMRDMRRNWIAVLAERDGTRDNLIRSQRPMIELRKVLQRDALVVVGAGGVQAVAKQSFAVHMPRTYLSSGNRAETGWAVPASIGAKLAMPARQVACIVEDIDFLQSMQEIAVCVMHSIPVVYVVYNYSGPAFVQSGADATGSRSVERDFSLPDGKPYSPAYAEIAKSFGLEAWRVEHASQLAGAFRKALDCSGAALVEIMIARDDTGPISDSATQTANAELLRCNEDAI</sequence>
<keyword evidence="8" id="KW-1185">Reference proteome</keyword>
<evidence type="ECO:0000313" key="8">
    <source>
        <dbReference type="Proteomes" id="UP000544134"/>
    </source>
</evidence>
<dbReference type="GO" id="GO:0000287">
    <property type="term" value="F:magnesium ion binding"/>
    <property type="evidence" value="ECO:0007669"/>
    <property type="project" value="InterPro"/>
</dbReference>
<feature type="domain" description="Thiamine pyrophosphate enzyme TPP-binding" evidence="5">
    <location>
        <begin position="405"/>
        <end position="557"/>
    </location>
</feature>
<dbReference type="EMBL" id="JABBGJ010000013">
    <property type="protein sequence ID" value="NML99032.1"/>
    <property type="molecule type" value="Genomic_DNA"/>
</dbReference>
<dbReference type="GO" id="GO:0009097">
    <property type="term" value="P:isoleucine biosynthetic process"/>
    <property type="evidence" value="ECO:0007669"/>
    <property type="project" value="TreeGrafter"/>
</dbReference>
<dbReference type="PANTHER" id="PTHR18968:SF13">
    <property type="entry name" value="ACETOLACTATE SYNTHASE CATALYTIC SUBUNIT, MITOCHONDRIAL"/>
    <property type="match status" value="1"/>
</dbReference>
<dbReference type="Pfam" id="PF00205">
    <property type="entry name" value="TPP_enzyme_M"/>
    <property type="match status" value="1"/>
</dbReference>
<dbReference type="InterPro" id="IPR029035">
    <property type="entry name" value="DHS-like_NAD/FAD-binding_dom"/>
</dbReference>
<protein>
    <submittedName>
        <fullName evidence="7">Thiamine pyrophosphate-binding protein</fullName>
    </submittedName>
</protein>
<dbReference type="CDD" id="cd07035">
    <property type="entry name" value="TPP_PYR_POX_like"/>
    <property type="match status" value="1"/>
</dbReference>
<dbReference type="GO" id="GO:0030976">
    <property type="term" value="F:thiamine pyrophosphate binding"/>
    <property type="evidence" value="ECO:0007669"/>
    <property type="project" value="InterPro"/>
</dbReference>
<proteinExistence type="inferred from homology"/>
<dbReference type="GO" id="GO:0003984">
    <property type="term" value="F:acetolactate synthase activity"/>
    <property type="evidence" value="ECO:0007669"/>
    <property type="project" value="TreeGrafter"/>
</dbReference>
<accession>A0A848ICY2</accession>
<reference evidence="7 8" key="1">
    <citation type="submission" date="2020-04" db="EMBL/GenBank/DDBJ databases">
        <title>Paraburkholderia sp. RP-4-7 isolated from soil.</title>
        <authorList>
            <person name="Dahal R.H."/>
        </authorList>
    </citation>
    <scope>NUCLEOTIDE SEQUENCE [LARGE SCALE GENOMIC DNA]</scope>
    <source>
        <strain evidence="7 8">RP-4-7</strain>
    </source>
</reference>
<dbReference type="GO" id="GO:0050660">
    <property type="term" value="F:flavin adenine dinucleotide binding"/>
    <property type="evidence" value="ECO:0007669"/>
    <property type="project" value="TreeGrafter"/>
</dbReference>
<comment type="similarity">
    <text evidence="1 3">Belongs to the TPP enzyme family.</text>
</comment>
<dbReference type="AlphaFoldDB" id="A0A848ICY2"/>
<dbReference type="InterPro" id="IPR012001">
    <property type="entry name" value="Thiamin_PyroP_enz_TPP-bd_dom"/>
</dbReference>
<dbReference type="SUPFAM" id="SSF52467">
    <property type="entry name" value="DHS-like NAD/FAD-binding domain"/>
    <property type="match status" value="1"/>
</dbReference>
<dbReference type="Gene3D" id="3.40.50.970">
    <property type="match status" value="2"/>
</dbReference>
<dbReference type="InterPro" id="IPR045229">
    <property type="entry name" value="TPP_enz"/>
</dbReference>
<dbReference type="Pfam" id="PF02775">
    <property type="entry name" value="TPP_enzyme_C"/>
    <property type="match status" value="1"/>
</dbReference>
<keyword evidence="2 3" id="KW-0786">Thiamine pyrophosphate</keyword>
<evidence type="ECO:0000259" key="5">
    <source>
        <dbReference type="Pfam" id="PF02775"/>
    </source>
</evidence>
<name>A0A848ICY2_9BURK</name>
<dbReference type="InterPro" id="IPR012000">
    <property type="entry name" value="Thiamin_PyroP_enz_cen_dom"/>
</dbReference>
<comment type="caution">
    <text evidence="7">The sequence shown here is derived from an EMBL/GenBank/DDBJ whole genome shotgun (WGS) entry which is preliminary data.</text>
</comment>
<evidence type="ECO:0000256" key="2">
    <source>
        <dbReference type="ARBA" id="ARBA00023052"/>
    </source>
</evidence>
<dbReference type="CDD" id="cd00568">
    <property type="entry name" value="TPP_enzymes"/>
    <property type="match status" value="1"/>
</dbReference>
<dbReference type="GO" id="GO:0005948">
    <property type="term" value="C:acetolactate synthase complex"/>
    <property type="evidence" value="ECO:0007669"/>
    <property type="project" value="TreeGrafter"/>
</dbReference>
<evidence type="ECO:0000313" key="7">
    <source>
        <dbReference type="EMBL" id="NML99032.1"/>
    </source>
</evidence>
<dbReference type="SUPFAM" id="SSF52518">
    <property type="entry name" value="Thiamin diphosphate-binding fold (THDP-binding)"/>
    <property type="match status" value="2"/>
</dbReference>
<organism evidence="7 8">
    <name type="scientific">Paraburkholderia polaris</name>
    <dbReference type="NCBI Taxonomy" id="2728848"/>
    <lineage>
        <taxon>Bacteria</taxon>
        <taxon>Pseudomonadati</taxon>
        <taxon>Pseudomonadota</taxon>
        <taxon>Betaproteobacteria</taxon>
        <taxon>Burkholderiales</taxon>
        <taxon>Burkholderiaceae</taxon>
        <taxon>Paraburkholderia</taxon>
    </lineage>
</organism>
<gene>
    <name evidence="7" type="ORF">HHL24_13910</name>
</gene>
<feature type="domain" description="Thiamine pyrophosphate enzyme central" evidence="4">
    <location>
        <begin position="198"/>
        <end position="336"/>
    </location>
</feature>
<evidence type="ECO:0000259" key="6">
    <source>
        <dbReference type="Pfam" id="PF02776"/>
    </source>
</evidence>
<evidence type="ECO:0000256" key="3">
    <source>
        <dbReference type="RuleBase" id="RU362132"/>
    </source>
</evidence>
<dbReference type="InterPro" id="IPR029061">
    <property type="entry name" value="THDP-binding"/>
</dbReference>
<dbReference type="GO" id="GO:0009099">
    <property type="term" value="P:L-valine biosynthetic process"/>
    <property type="evidence" value="ECO:0007669"/>
    <property type="project" value="TreeGrafter"/>
</dbReference>
<dbReference type="Proteomes" id="UP000544134">
    <property type="component" value="Unassembled WGS sequence"/>
</dbReference>
<dbReference type="InterPro" id="IPR011766">
    <property type="entry name" value="TPP_enzyme_TPP-bd"/>
</dbReference>
<feature type="domain" description="Thiamine pyrophosphate enzyme N-terminal TPP-binding" evidence="6">
    <location>
        <begin position="4"/>
        <end position="106"/>
    </location>
</feature>
<evidence type="ECO:0000256" key="1">
    <source>
        <dbReference type="ARBA" id="ARBA00007812"/>
    </source>
</evidence>
<dbReference type="Gene3D" id="3.40.50.1220">
    <property type="entry name" value="TPP-binding domain"/>
    <property type="match status" value="1"/>
</dbReference>